<evidence type="ECO:0000313" key="2">
    <source>
        <dbReference type="Proteomes" id="UP001642484"/>
    </source>
</evidence>
<dbReference type="EMBL" id="CAXAMN010026916">
    <property type="protein sequence ID" value="CAK9106627.1"/>
    <property type="molecule type" value="Genomic_DNA"/>
</dbReference>
<organism evidence="1 2">
    <name type="scientific">Durusdinium trenchii</name>
    <dbReference type="NCBI Taxonomy" id="1381693"/>
    <lineage>
        <taxon>Eukaryota</taxon>
        <taxon>Sar</taxon>
        <taxon>Alveolata</taxon>
        <taxon>Dinophyceae</taxon>
        <taxon>Suessiales</taxon>
        <taxon>Symbiodiniaceae</taxon>
        <taxon>Durusdinium</taxon>
    </lineage>
</organism>
<dbReference type="Proteomes" id="UP001642484">
    <property type="component" value="Unassembled WGS sequence"/>
</dbReference>
<protein>
    <submittedName>
        <fullName evidence="1">Uncharacterized protein</fullName>
    </submittedName>
</protein>
<name>A0ABP0S2P7_9DINO</name>
<reference evidence="1 2" key="1">
    <citation type="submission" date="2024-02" db="EMBL/GenBank/DDBJ databases">
        <authorList>
            <person name="Chen Y."/>
            <person name="Shah S."/>
            <person name="Dougan E. K."/>
            <person name="Thang M."/>
            <person name="Chan C."/>
        </authorList>
    </citation>
    <scope>NUCLEOTIDE SEQUENCE [LARGE SCALE GENOMIC DNA]</scope>
</reference>
<sequence>MTNLTFATNLTLTGPKIWLLITQAAVAAFDLLGIASVSDLGNSCPSPATEVASRRMFLVRLPGLRWAQRAELRQEPVKEKTAQLREGDKVQYFSTSYAQWMDTTITAMDATGAMQLQCKPGYWLPPEELHKVRRPL</sequence>
<proteinExistence type="predicted"/>
<evidence type="ECO:0000313" key="1">
    <source>
        <dbReference type="EMBL" id="CAK9106627.1"/>
    </source>
</evidence>
<comment type="caution">
    <text evidence="1">The sequence shown here is derived from an EMBL/GenBank/DDBJ whole genome shotgun (WGS) entry which is preliminary data.</text>
</comment>
<accession>A0ABP0S2P7</accession>
<gene>
    <name evidence="1" type="ORF">CCMP2556_LOCUS49813</name>
</gene>
<keyword evidence="2" id="KW-1185">Reference proteome</keyword>